<reference evidence="1 2" key="1">
    <citation type="submission" date="2017-07" db="EMBL/GenBank/DDBJ databases">
        <authorList>
            <person name="Talla V."/>
            <person name="Backstrom N."/>
        </authorList>
    </citation>
    <scope>NUCLEOTIDE SEQUENCE [LARGE SCALE GENOMIC DNA]</scope>
</reference>
<name>A0A5E4PUU0_9NEOP</name>
<proteinExistence type="predicted"/>
<protein>
    <submittedName>
        <fullName evidence="1">Uncharacterized protein</fullName>
    </submittedName>
</protein>
<keyword evidence="2" id="KW-1185">Reference proteome</keyword>
<gene>
    <name evidence="1" type="ORF">LSINAPIS_LOCUS2830</name>
</gene>
<dbReference type="Proteomes" id="UP000324832">
    <property type="component" value="Unassembled WGS sequence"/>
</dbReference>
<dbReference type="EMBL" id="FZQP02000626">
    <property type="protein sequence ID" value="VVC89781.1"/>
    <property type="molecule type" value="Genomic_DNA"/>
</dbReference>
<evidence type="ECO:0000313" key="2">
    <source>
        <dbReference type="Proteomes" id="UP000324832"/>
    </source>
</evidence>
<evidence type="ECO:0000313" key="1">
    <source>
        <dbReference type="EMBL" id="VVC89781.1"/>
    </source>
</evidence>
<dbReference type="AlphaFoldDB" id="A0A5E4PUU0"/>
<sequence length="109" mass="12525">MDEKTWSGFDSGRLVGLPEILQNMADQDQGNRRSTAPPFSLLQSIMSPEFLINLITELKAHIKTTESTELYQQDIDLELEKVRAVPRRFECLTSRVMVHPHPTHNLDLH</sequence>
<organism evidence="1 2">
    <name type="scientific">Leptidea sinapis</name>
    <dbReference type="NCBI Taxonomy" id="189913"/>
    <lineage>
        <taxon>Eukaryota</taxon>
        <taxon>Metazoa</taxon>
        <taxon>Ecdysozoa</taxon>
        <taxon>Arthropoda</taxon>
        <taxon>Hexapoda</taxon>
        <taxon>Insecta</taxon>
        <taxon>Pterygota</taxon>
        <taxon>Neoptera</taxon>
        <taxon>Endopterygota</taxon>
        <taxon>Lepidoptera</taxon>
        <taxon>Glossata</taxon>
        <taxon>Ditrysia</taxon>
        <taxon>Papilionoidea</taxon>
        <taxon>Pieridae</taxon>
        <taxon>Dismorphiinae</taxon>
        <taxon>Leptidea</taxon>
    </lineage>
</organism>
<accession>A0A5E4PUU0</accession>